<evidence type="ECO:0000313" key="5">
    <source>
        <dbReference type="EMBL" id="WZN62189.1"/>
    </source>
</evidence>
<dbReference type="SUPFAM" id="SSF53335">
    <property type="entry name" value="S-adenosyl-L-methionine-dependent methyltransferases"/>
    <property type="match status" value="1"/>
</dbReference>
<name>A0AAX4P7M1_9CHLO</name>
<dbReference type="Pfam" id="PF13847">
    <property type="entry name" value="Methyltransf_31"/>
    <property type="match status" value="1"/>
</dbReference>
<keyword evidence="6" id="KW-1185">Reference proteome</keyword>
<keyword evidence="3" id="KW-0808">Transferase</keyword>
<accession>A0AAX4P7M1</accession>
<evidence type="ECO:0000256" key="1">
    <source>
        <dbReference type="ARBA" id="ARBA00008361"/>
    </source>
</evidence>
<proteinExistence type="inferred from homology"/>
<dbReference type="PANTHER" id="PTHR12176">
    <property type="entry name" value="SAM-DEPENDENT METHYLTRANSFERASE SUPERFAMILY PROTEIN"/>
    <property type="match status" value="1"/>
</dbReference>
<feature type="domain" description="Methyltransferase" evidence="4">
    <location>
        <begin position="56"/>
        <end position="180"/>
    </location>
</feature>
<dbReference type="CDD" id="cd02440">
    <property type="entry name" value="AdoMet_MTases"/>
    <property type="match status" value="1"/>
</dbReference>
<dbReference type="InterPro" id="IPR051419">
    <property type="entry name" value="Lys/N-term_MeTrsfase_sf"/>
</dbReference>
<dbReference type="AlphaFoldDB" id="A0AAX4P7M1"/>
<dbReference type="PANTHER" id="PTHR12176:SF80">
    <property type="entry name" value="EEF1A LYSINE METHYLTRANSFERASE 4"/>
    <property type="match status" value="1"/>
</dbReference>
<protein>
    <submittedName>
        <fullName evidence="5">S-adenosyl-L-methionine-dependent methyltransferase</fullName>
    </submittedName>
</protein>
<dbReference type="EMBL" id="CP151505">
    <property type="protein sequence ID" value="WZN62189.1"/>
    <property type="molecule type" value="Genomic_DNA"/>
</dbReference>
<comment type="similarity">
    <text evidence="1">Belongs to the methyltransferase superfamily.</text>
</comment>
<evidence type="ECO:0000259" key="4">
    <source>
        <dbReference type="Pfam" id="PF13847"/>
    </source>
</evidence>
<dbReference type="InterPro" id="IPR029063">
    <property type="entry name" value="SAM-dependent_MTases_sf"/>
</dbReference>
<keyword evidence="2 5" id="KW-0489">Methyltransferase</keyword>
<organism evidence="5 6">
    <name type="scientific">Chloropicon roscoffensis</name>
    <dbReference type="NCBI Taxonomy" id="1461544"/>
    <lineage>
        <taxon>Eukaryota</taxon>
        <taxon>Viridiplantae</taxon>
        <taxon>Chlorophyta</taxon>
        <taxon>Chloropicophyceae</taxon>
        <taxon>Chloropicales</taxon>
        <taxon>Chloropicaceae</taxon>
        <taxon>Chloropicon</taxon>
    </lineage>
</organism>
<gene>
    <name evidence="5" type="ORF">HKI87_05g37250</name>
</gene>
<dbReference type="InterPro" id="IPR025714">
    <property type="entry name" value="Methyltranfer_dom"/>
</dbReference>
<reference evidence="5 6" key="1">
    <citation type="submission" date="2024-03" db="EMBL/GenBank/DDBJ databases">
        <title>Complete genome sequence of the green alga Chloropicon roscoffensis RCC1871.</title>
        <authorList>
            <person name="Lemieux C."/>
            <person name="Pombert J.-F."/>
            <person name="Otis C."/>
            <person name="Turmel M."/>
        </authorList>
    </citation>
    <scope>NUCLEOTIDE SEQUENCE [LARGE SCALE GENOMIC DNA]</scope>
    <source>
        <strain evidence="5 6">RCC1871</strain>
    </source>
</reference>
<dbReference type="Proteomes" id="UP001472866">
    <property type="component" value="Chromosome 05"/>
</dbReference>
<dbReference type="GO" id="GO:0008757">
    <property type="term" value="F:S-adenosylmethionine-dependent methyltransferase activity"/>
    <property type="evidence" value="ECO:0007669"/>
    <property type="project" value="InterPro"/>
</dbReference>
<dbReference type="Gene3D" id="3.40.50.150">
    <property type="entry name" value="Vaccinia Virus protein VP39"/>
    <property type="match status" value="1"/>
</dbReference>
<evidence type="ECO:0000313" key="6">
    <source>
        <dbReference type="Proteomes" id="UP001472866"/>
    </source>
</evidence>
<sequence>MMMGIPDKTSDYLSPEYWNERFKTEEAYEWLGSYENFAPLIRDYLSESPGPPPQSVLVVGNGNSTMGQSVAQDARVAGGGPAACCITDISPVVVAKSRDRSRGGLSSSVSWAVCDMLRMPYRDSSFDLIVEKGAMDVLEVDGGRDPWNPNPLSLQRMHRWLSEAHRTLADSGVLISISFAQPHFRRLLYDAEGYTWIVETESYTTASAGGASDGRVADGGEEGSSSFWEYYVYYARKGGRSPLSRHQREGGAITEGCKEDCTHEILDSEDFLLHIGVDD</sequence>
<evidence type="ECO:0000256" key="2">
    <source>
        <dbReference type="ARBA" id="ARBA00022603"/>
    </source>
</evidence>
<dbReference type="GO" id="GO:0032259">
    <property type="term" value="P:methylation"/>
    <property type="evidence" value="ECO:0007669"/>
    <property type="project" value="UniProtKB-KW"/>
</dbReference>
<evidence type="ECO:0000256" key="3">
    <source>
        <dbReference type="ARBA" id="ARBA00022679"/>
    </source>
</evidence>